<evidence type="ECO:0000313" key="2">
    <source>
        <dbReference type="EMBL" id="BBG92356.1"/>
    </source>
</evidence>
<name>A0A4Y1QKC8_PRUDU</name>
<evidence type="ECO:0000259" key="1">
    <source>
        <dbReference type="PROSITE" id="PS50228"/>
    </source>
</evidence>
<dbReference type="InterPro" id="IPR043159">
    <property type="entry name" value="Lectin_gal-bd_sf"/>
</dbReference>
<dbReference type="InterPro" id="IPR000922">
    <property type="entry name" value="Lectin_gal-bd_dom"/>
</dbReference>
<dbReference type="EMBL" id="AP019297">
    <property type="protein sequence ID" value="BBG92356.1"/>
    <property type="molecule type" value="Genomic_DNA"/>
</dbReference>
<gene>
    <name evidence="2" type="ORF">Prudu_000074</name>
</gene>
<dbReference type="Gene3D" id="2.60.120.740">
    <property type="match status" value="1"/>
</dbReference>
<organism evidence="2">
    <name type="scientific">Prunus dulcis</name>
    <name type="common">Almond</name>
    <name type="synonym">Amygdalus dulcis</name>
    <dbReference type="NCBI Taxonomy" id="3755"/>
    <lineage>
        <taxon>Eukaryota</taxon>
        <taxon>Viridiplantae</taxon>
        <taxon>Streptophyta</taxon>
        <taxon>Embryophyta</taxon>
        <taxon>Tracheophyta</taxon>
        <taxon>Spermatophyta</taxon>
        <taxon>Magnoliopsida</taxon>
        <taxon>eudicotyledons</taxon>
        <taxon>Gunneridae</taxon>
        <taxon>Pentapetalae</taxon>
        <taxon>rosids</taxon>
        <taxon>fabids</taxon>
        <taxon>Rosales</taxon>
        <taxon>Rosaceae</taxon>
        <taxon>Amygdaloideae</taxon>
        <taxon>Amygdaleae</taxon>
        <taxon>Prunus</taxon>
    </lineage>
</organism>
<accession>A0A4Y1QKC8</accession>
<dbReference type="CDD" id="cd22842">
    <property type="entry name" value="Gal_Rha_Lectin_BGal"/>
    <property type="match status" value="1"/>
</dbReference>
<dbReference type="AlphaFoldDB" id="A0A4Y1QKC8"/>
<proteinExistence type="predicted"/>
<reference evidence="2" key="1">
    <citation type="journal article" date="2019" name="Science">
        <title>Mutation of a bHLH transcription factor allowed almond domestication.</title>
        <authorList>
            <person name="Sanchez-Perez R."/>
            <person name="Pavan S."/>
            <person name="Mazzeo R."/>
            <person name="Moldovan C."/>
            <person name="Aiese Cigliano R."/>
            <person name="Del Cueto J."/>
            <person name="Ricciardi F."/>
            <person name="Lotti C."/>
            <person name="Ricciardi L."/>
            <person name="Dicenta F."/>
            <person name="Lopez-Marques R.L."/>
            <person name="Lindberg Moller B."/>
        </authorList>
    </citation>
    <scope>NUCLEOTIDE SEQUENCE</scope>
</reference>
<feature type="domain" description="SUEL-type lectin" evidence="1">
    <location>
        <begin position="13"/>
        <end position="96"/>
    </location>
</feature>
<dbReference type="GO" id="GO:0030246">
    <property type="term" value="F:carbohydrate binding"/>
    <property type="evidence" value="ECO:0007669"/>
    <property type="project" value="InterPro"/>
</dbReference>
<dbReference type="Pfam" id="PF02140">
    <property type="entry name" value="SUEL_Lectin"/>
    <property type="match status" value="1"/>
</dbReference>
<protein>
    <recommendedName>
        <fullName evidence="1">SUEL-type lectin domain-containing protein</fullName>
    </recommendedName>
</protein>
<dbReference type="PROSITE" id="PS50228">
    <property type="entry name" value="SUEL_LECTIN"/>
    <property type="match status" value="1"/>
</dbReference>
<sequence length="123" mass="13528">MGKAGQRFPTCFRCIRSSTDIKCPNKKKVVAVEFASFGDPPAGYCGSYVLGKCNSPVSKEVVEQHCLGKSSCSVPINRNLFLKNITDGCQISRKHLLSKSSVPYNKKTLEIYKVVLVIVITLN</sequence>